<organism evidence="8 9">
    <name type="scientific">Dinothrombium tinctorium</name>
    <dbReference type="NCBI Taxonomy" id="1965070"/>
    <lineage>
        <taxon>Eukaryota</taxon>
        <taxon>Metazoa</taxon>
        <taxon>Ecdysozoa</taxon>
        <taxon>Arthropoda</taxon>
        <taxon>Chelicerata</taxon>
        <taxon>Arachnida</taxon>
        <taxon>Acari</taxon>
        <taxon>Acariformes</taxon>
        <taxon>Trombidiformes</taxon>
        <taxon>Prostigmata</taxon>
        <taxon>Anystina</taxon>
        <taxon>Parasitengona</taxon>
        <taxon>Trombidioidea</taxon>
        <taxon>Trombidiidae</taxon>
        <taxon>Dinothrombium</taxon>
    </lineage>
</organism>
<feature type="coiled-coil region" evidence="6">
    <location>
        <begin position="350"/>
        <end position="408"/>
    </location>
</feature>
<dbReference type="PANTHER" id="PTHR13556:SF2">
    <property type="entry name" value="TRANSCRIPTIONAL ADAPTER 3"/>
    <property type="match status" value="1"/>
</dbReference>
<dbReference type="GO" id="GO:0003713">
    <property type="term" value="F:transcription coactivator activity"/>
    <property type="evidence" value="ECO:0007669"/>
    <property type="project" value="TreeGrafter"/>
</dbReference>
<evidence type="ECO:0000256" key="1">
    <source>
        <dbReference type="ARBA" id="ARBA00004123"/>
    </source>
</evidence>
<dbReference type="InterPro" id="IPR019340">
    <property type="entry name" value="Histone_AcTrfase_su3"/>
</dbReference>
<feature type="region of interest" description="Disordered" evidence="7">
    <location>
        <begin position="82"/>
        <end position="160"/>
    </location>
</feature>
<gene>
    <name evidence="8" type="ORF">B4U79_12267</name>
</gene>
<dbReference type="Proteomes" id="UP000285301">
    <property type="component" value="Unassembled WGS sequence"/>
</dbReference>
<comment type="similarity">
    <text evidence="2">Belongs to the NGG1 family.</text>
</comment>
<comment type="caution">
    <text evidence="8">The sequence shown here is derived from an EMBL/GenBank/DDBJ whole genome shotgun (WGS) entry which is preliminary data.</text>
</comment>
<evidence type="ECO:0000256" key="6">
    <source>
        <dbReference type="SAM" id="Coils"/>
    </source>
</evidence>
<keyword evidence="4" id="KW-0804">Transcription</keyword>
<protein>
    <submittedName>
        <fullName evidence="8">Transcriptional adapter 3-like protein</fullName>
    </submittedName>
</protein>
<dbReference type="OrthoDB" id="1232at2759"/>
<dbReference type="EMBL" id="NCKU01000355">
    <property type="protein sequence ID" value="RWS15841.1"/>
    <property type="molecule type" value="Genomic_DNA"/>
</dbReference>
<name>A0A443RKN9_9ACAR</name>
<evidence type="ECO:0000256" key="3">
    <source>
        <dbReference type="ARBA" id="ARBA00023015"/>
    </source>
</evidence>
<dbReference type="Pfam" id="PF10198">
    <property type="entry name" value="Ada3"/>
    <property type="match status" value="1"/>
</dbReference>
<dbReference type="STRING" id="1965070.A0A443RKN9"/>
<dbReference type="GO" id="GO:0000124">
    <property type="term" value="C:SAGA complex"/>
    <property type="evidence" value="ECO:0007669"/>
    <property type="project" value="TreeGrafter"/>
</dbReference>
<dbReference type="GO" id="GO:0005634">
    <property type="term" value="C:nucleus"/>
    <property type="evidence" value="ECO:0007669"/>
    <property type="project" value="UniProtKB-SubCell"/>
</dbReference>
<evidence type="ECO:0000313" key="9">
    <source>
        <dbReference type="Proteomes" id="UP000285301"/>
    </source>
</evidence>
<evidence type="ECO:0000256" key="7">
    <source>
        <dbReference type="SAM" id="MobiDB-lite"/>
    </source>
</evidence>
<keyword evidence="9" id="KW-1185">Reference proteome</keyword>
<dbReference type="PANTHER" id="PTHR13556">
    <property type="entry name" value="TRANSCRIPTIONAL ADAPTER 3-RELATED"/>
    <property type="match status" value="1"/>
</dbReference>
<evidence type="ECO:0000313" key="8">
    <source>
        <dbReference type="EMBL" id="RWS15841.1"/>
    </source>
</evidence>
<accession>A0A443RKN9</accession>
<dbReference type="AlphaFoldDB" id="A0A443RKN9"/>
<feature type="compositionally biased region" description="Basic and acidic residues" evidence="7">
    <location>
        <begin position="97"/>
        <end position="118"/>
    </location>
</feature>
<keyword evidence="6" id="KW-0175">Coiled coil</keyword>
<evidence type="ECO:0000256" key="4">
    <source>
        <dbReference type="ARBA" id="ARBA00023163"/>
    </source>
</evidence>
<keyword evidence="3" id="KW-0805">Transcription regulation</keyword>
<sequence>MKGKGKKSRDSSDDESLHCPLMFLDFKPLDHTRVCPRFTAVLNRTEDEGIGLEDLDALQLELETLLVSVIKRKTQLENEMESLANWQDKPRDKKHSHSEPSGKRSKLIDDRPSKKIKESPSYSSTSSTSSSSSSKSHIVKPKSKNAQEIDSKMPTQQLPVVRNDVPDKFWAFVDGYCSPVTQEHIKLLEDMIKSYEEDSEYFKIPNLGKHYSLKWAQEDRWENKKEEAKGSANDKKKGLSPSNNVSPKSAKKSKECKNDSDKCTFGALTQRLVSCLIEENLLSSPSLASDADFDLDTGGKNGNGDKSQLLKNVNFGNTAQLEKRIKKELEEHGLLDPDDMCTNETAATNEDEVLNELLRYQNELKAIQSQNQSQLKHLLSIAKQEISKQELNEKLQIADNEVMEAYRRILAVKQKKRILTKKEKETALKALKEREAVLKQINGKSEADV</sequence>
<feature type="region of interest" description="Disordered" evidence="7">
    <location>
        <begin position="224"/>
        <end position="259"/>
    </location>
</feature>
<reference evidence="8 9" key="1">
    <citation type="journal article" date="2018" name="Gigascience">
        <title>Genomes of trombidid mites reveal novel predicted allergens and laterally-transferred genes associated with secondary metabolism.</title>
        <authorList>
            <person name="Dong X."/>
            <person name="Chaisiri K."/>
            <person name="Xia D."/>
            <person name="Armstrong S.D."/>
            <person name="Fang Y."/>
            <person name="Donnelly M.J."/>
            <person name="Kadowaki T."/>
            <person name="McGarry J.W."/>
            <person name="Darby A.C."/>
            <person name="Makepeace B.L."/>
        </authorList>
    </citation>
    <scope>NUCLEOTIDE SEQUENCE [LARGE SCALE GENOMIC DNA]</scope>
    <source>
        <strain evidence="8">UoL-WK</strain>
    </source>
</reference>
<evidence type="ECO:0000256" key="5">
    <source>
        <dbReference type="ARBA" id="ARBA00023242"/>
    </source>
</evidence>
<dbReference type="GO" id="GO:0006357">
    <property type="term" value="P:regulation of transcription by RNA polymerase II"/>
    <property type="evidence" value="ECO:0007669"/>
    <property type="project" value="TreeGrafter"/>
</dbReference>
<feature type="compositionally biased region" description="Basic and acidic residues" evidence="7">
    <location>
        <begin position="224"/>
        <end position="237"/>
    </location>
</feature>
<keyword evidence="5" id="KW-0539">Nucleus</keyword>
<evidence type="ECO:0000256" key="2">
    <source>
        <dbReference type="ARBA" id="ARBA00005330"/>
    </source>
</evidence>
<proteinExistence type="inferred from homology"/>
<feature type="compositionally biased region" description="Low complexity" evidence="7">
    <location>
        <begin position="119"/>
        <end position="136"/>
    </location>
</feature>
<comment type="subcellular location">
    <subcellularLocation>
        <location evidence="1">Nucleus</location>
    </subcellularLocation>
</comment>